<dbReference type="PANTHER" id="PTHR42747">
    <property type="entry name" value="NITRONATE MONOOXYGENASE-RELATED"/>
    <property type="match status" value="1"/>
</dbReference>
<dbReference type="AlphaFoldDB" id="A0A371B777"/>
<dbReference type="GO" id="GO:0009636">
    <property type="term" value="P:response to toxic substance"/>
    <property type="evidence" value="ECO:0007669"/>
    <property type="project" value="UniProtKB-KW"/>
</dbReference>
<evidence type="ECO:0000313" key="11">
    <source>
        <dbReference type="Proteomes" id="UP000263993"/>
    </source>
</evidence>
<dbReference type="GO" id="GO:0018580">
    <property type="term" value="F:nitronate monooxygenase activity"/>
    <property type="evidence" value="ECO:0007669"/>
    <property type="project" value="InterPro"/>
</dbReference>
<name>A0A371B777_9BRAD</name>
<dbReference type="Proteomes" id="UP000263993">
    <property type="component" value="Unassembled WGS sequence"/>
</dbReference>
<evidence type="ECO:0000256" key="8">
    <source>
        <dbReference type="ARBA" id="ARBA00031155"/>
    </source>
</evidence>
<comment type="similarity">
    <text evidence="2">Belongs to the nitronate monooxygenase family. NMO class I subfamily.</text>
</comment>
<dbReference type="OrthoDB" id="9778912at2"/>
<evidence type="ECO:0000256" key="9">
    <source>
        <dbReference type="ARBA" id="ARBA00049401"/>
    </source>
</evidence>
<keyword evidence="11" id="KW-1185">Reference proteome</keyword>
<dbReference type="Pfam" id="PF03060">
    <property type="entry name" value="NMO"/>
    <property type="match status" value="1"/>
</dbReference>
<keyword evidence="6" id="KW-0560">Oxidoreductase</keyword>
<comment type="cofactor">
    <cofactor evidence="1">
        <name>FMN</name>
        <dbReference type="ChEBI" id="CHEBI:58210"/>
    </cofactor>
</comment>
<dbReference type="PANTHER" id="PTHR42747:SF3">
    <property type="entry name" value="NITRONATE MONOOXYGENASE-RELATED"/>
    <property type="match status" value="1"/>
</dbReference>
<dbReference type="InterPro" id="IPR004136">
    <property type="entry name" value="NMO"/>
</dbReference>
<evidence type="ECO:0000313" key="10">
    <source>
        <dbReference type="EMBL" id="RDV03446.1"/>
    </source>
</evidence>
<evidence type="ECO:0000256" key="2">
    <source>
        <dbReference type="ARBA" id="ARBA00009881"/>
    </source>
</evidence>
<protein>
    <recommendedName>
        <fullName evidence="8">Propionate 3-nitronate monooxygenase</fullName>
    </recommendedName>
</protein>
<evidence type="ECO:0000256" key="7">
    <source>
        <dbReference type="ARBA" id="ARBA00023033"/>
    </source>
</evidence>
<keyword evidence="5" id="KW-0288">FMN</keyword>
<comment type="caution">
    <text evidence="10">The sequence shown here is derived from an EMBL/GenBank/DDBJ whole genome shotgun (WGS) entry which is preliminary data.</text>
</comment>
<gene>
    <name evidence="10" type="ORF">DXH78_01860</name>
</gene>
<accession>A0A371B777</accession>
<keyword evidence="3" id="KW-0216">Detoxification</keyword>
<keyword evidence="7 10" id="KW-0503">Monooxygenase</keyword>
<sequence>MPGEFLRSIGVGHPVVLGPMAGGAGSPALVAAVSNAGGLGSFGAAYLSPQQILDAVKDIRALTDKPIALNLFAGGYEPDRVVEPAPMLAVVARAHERLGLAPPVLPPNPASPFDDQLTAVIEAKPALFSFTFGIPSADALARLCKAGIPTCGTATTLEEGRALAEAGVDAIVAQGEEAGAHRGTFLRSAEESMVPTLDLTRAIASATKLPVFASGGLMDGADVKRAFDAGAQAAQFGTAFLLCPESGIPEPYRQALRARKDTTVITRVYSGRAARGLRNLFIDECDGVAVLPFRQQNDLTRAMRTESGKKGLPDYISLWAGRGVTRAREMPAAELMRTLVMEIGGR</sequence>
<dbReference type="SUPFAM" id="SSF51412">
    <property type="entry name" value="Inosine monophosphate dehydrogenase (IMPDH)"/>
    <property type="match status" value="1"/>
</dbReference>
<dbReference type="InterPro" id="IPR013785">
    <property type="entry name" value="Aldolase_TIM"/>
</dbReference>
<evidence type="ECO:0000256" key="3">
    <source>
        <dbReference type="ARBA" id="ARBA00022575"/>
    </source>
</evidence>
<evidence type="ECO:0000256" key="6">
    <source>
        <dbReference type="ARBA" id="ARBA00023002"/>
    </source>
</evidence>
<dbReference type="EMBL" id="QRGO01000001">
    <property type="protein sequence ID" value="RDV03446.1"/>
    <property type="molecule type" value="Genomic_DNA"/>
</dbReference>
<proteinExistence type="inferred from homology"/>
<evidence type="ECO:0000256" key="4">
    <source>
        <dbReference type="ARBA" id="ARBA00022630"/>
    </source>
</evidence>
<dbReference type="CDD" id="cd04730">
    <property type="entry name" value="NPD_like"/>
    <property type="match status" value="1"/>
</dbReference>
<evidence type="ECO:0000256" key="1">
    <source>
        <dbReference type="ARBA" id="ARBA00001917"/>
    </source>
</evidence>
<dbReference type="Gene3D" id="3.20.20.70">
    <property type="entry name" value="Aldolase class I"/>
    <property type="match status" value="1"/>
</dbReference>
<evidence type="ECO:0000256" key="5">
    <source>
        <dbReference type="ARBA" id="ARBA00022643"/>
    </source>
</evidence>
<reference evidence="11" key="1">
    <citation type="submission" date="2018-08" db="EMBL/GenBank/DDBJ databases">
        <authorList>
            <person name="Kim S.-J."/>
            <person name="Jung G.-Y."/>
        </authorList>
    </citation>
    <scope>NUCLEOTIDE SEQUENCE [LARGE SCALE GENOMIC DNA]</scope>
    <source>
        <strain evidence="11">GY_H</strain>
    </source>
</reference>
<organism evidence="10 11">
    <name type="scientific">Undibacter mobilis</name>
    <dbReference type="NCBI Taxonomy" id="2292256"/>
    <lineage>
        <taxon>Bacteria</taxon>
        <taxon>Pseudomonadati</taxon>
        <taxon>Pseudomonadota</taxon>
        <taxon>Alphaproteobacteria</taxon>
        <taxon>Hyphomicrobiales</taxon>
        <taxon>Nitrobacteraceae</taxon>
        <taxon>Undibacter</taxon>
    </lineage>
</organism>
<keyword evidence="4" id="KW-0285">Flavoprotein</keyword>
<dbReference type="RefSeq" id="WP_115515470.1">
    <property type="nucleotide sequence ID" value="NZ_QRGO01000001.1"/>
</dbReference>
<comment type="catalytic activity">
    <reaction evidence="9">
        <text>3 propionate 3-nitronate + 3 O2 + H2O = 3 3-oxopropanoate + 2 nitrate + nitrite + H2O2 + 3 H(+)</text>
        <dbReference type="Rhea" id="RHEA:57332"/>
        <dbReference type="ChEBI" id="CHEBI:15377"/>
        <dbReference type="ChEBI" id="CHEBI:15378"/>
        <dbReference type="ChEBI" id="CHEBI:15379"/>
        <dbReference type="ChEBI" id="CHEBI:16240"/>
        <dbReference type="ChEBI" id="CHEBI:16301"/>
        <dbReference type="ChEBI" id="CHEBI:17632"/>
        <dbReference type="ChEBI" id="CHEBI:33190"/>
        <dbReference type="ChEBI" id="CHEBI:136067"/>
    </reaction>
</comment>